<dbReference type="GO" id="GO:0000150">
    <property type="term" value="F:DNA strand exchange activity"/>
    <property type="evidence" value="ECO:0007669"/>
    <property type="project" value="InterPro"/>
</dbReference>
<dbReference type="PROSITE" id="PS51736">
    <property type="entry name" value="RECOMBINASES_3"/>
    <property type="match status" value="1"/>
</dbReference>
<dbReference type="Gene3D" id="3.40.50.1390">
    <property type="entry name" value="Resolvase, N-terminal catalytic domain"/>
    <property type="match status" value="1"/>
</dbReference>
<comment type="caution">
    <text evidence="3">The sequence shown here is derived from an EMBL/GenBank/DDBJ whole genome shotgun (WGS) entry which is preliminary data.</text>
</comment>
<dbReference type="Pfam" id="PF00239">
    <property type="entry name" value="Resolvase"/>
    <property type="match status" value="1"/>
</dbReference>
<dbReference type="SMART" id="SM00857">
    <property type="entry name" value="Resolvase"/>
    <property type="match status" value="1"/>
</dbReference>
<dbReference type="InterPro" id="IPR050639">
    <property type="entry name" value="SSR_resolvase"/>
</dbReference>
<evidence type="ECO:0000313" key="3">
    <source>
        <dbReference type="EMBL" id="MPR30816.1"/>
    </source>
</evidence>
<keyword evidence="4" id="KW-1185">Reference proteome</keyword>
<dbReference type="AlphaFoldDB" id="A0A5N7N6M5"/>
<dbReference type="PANTHER" id="PTHR30461:SF23">
    <property type="entry name" value="DNA RECOMBINASE-RELATED"/>
    <property type="match status" value="1"/>
</dbReference>
<organism evidence="3 4">
    <name type="scientific">Microvirga tunisiensis</name>
    <dbReference type="NCBI Taxonomy" id="2108360"/>
    <lineage>
        <taxon>Bacteria</taxon>
        <taxon>Pseudomonadati</taxon>
        <taxon>Pseudomonadota</taxon>
        <taxon>Alphaproteobacteria</taxon>
        <taxon>Hyphomicrobiales</taxon>
        <taxon>Methylobacteriaceae</taxon>
        <taxon>Microvirga</taxon>
    </lineage>
</organism>
<dbReference type="PROSITE" id="PS51737">
    <property type="entry name" value="RECOMBINASE_DNA_BIND"/>
    <property type="match status" value="1"/>
</dbReference>
<dbReference type="Pfam" id="PF07508">
    <property type="entry name" value="Recombinase"/>
    <property type="match status" value="1"/>
</dbReference>
<dbReference type="Pfam" id="PF13408">
    <property type="entry name" value="Zn_ribbon_recom"/>
    <property type="match status" value="1"/>
</dbReference>
<feature type="domain" description="Recombinase" evidence="2">
    <location>
        <begin position="174"/>
        <end position="307"/>
    </location>
</feature>
<evidence type="ECO:0000259" key="1">
    <source>
        <dbReference type="PROSITE" id="PS51736"/>
    </source>
</evidence>
<dbReference type="SUPFAM" id="SSF53041">
    <property type="entry name" value="Resolvase-like"/>
    <property type="match status" value="1"/>
</dbReference>
<dbReference type="EMBL" id="VOSK01000454">
    <property type="protein sequence ID" value="MPR30816.1"/>
    <property type="molecule type" value="Genomic_DNA"/>
</dbReference>
<feature type="domain" description="Resolvase/invertase-type recombinase catalytic" evidence="1">
    <location>
        <begin position="26"/>
        <end position="175"/>
    </location>
</feature>
<dbReference type="InterPro" id="IPR038109">
    <property type="entry name" value="DNA_bind_recomb_sf"/>
</dbReference>
<evidence type="ECO:0000259" key="2">
    <source>
        <dbReference type="PROSITE" id="PS51737"/>
    </source>
</evidence>
<dbReference type="Proteomes" id="UP000403266">
    <property type="component" value="Unassembled WGS sequence"/>
</dbReference>
<gene>
    <name evidence="3" type="ORF">FS320_39135</name>
</gene>
<dbReference type="Gene3D" id="3.90.1750.20">
    <property type="entry name" value="Putative Large Serine Recombinase, Chain B, Domain 2"/>
    <property type="match status" value="1"/>
</dbReference>
<dbReference type="GO" id="GO:0003677">
    <property type="term" value="F:DNA binding"/>
    <property type="evidence" value="ECO:0007669"/>
    <property type="project" value="InterPro"/>
</dbReference>
<dbReference type="InterPro" id="IPR006119">
    <property type="entry name" value="Resolv_N"/>
</dbReference>
<evidence type="ECO:0000313" key="4">
    <source>
        <dbReference type="Proteomes" id="UP000403266"/>
    </source>
</evidence>
<reference evidence="3 4" key="1">
    <citation type="journal article" date="2019" name="Syst. Appl. Microbiol.">
        <title>Microvirga tunisiensis sp. nov., a root nodule symbiotic bacterium isolated from Lupinus micranthus and L. luteus grown in Northern Tunisia.</title>
        <authorList>
            <person name="Msaddak A."/>
            <person name="Rejili M."/>
            <person name="Duran D."/>
            <person name="Mars M."/>
            <person name="Palacios J.M."/>
            <person name="Ruiz-Argueso T."/>
            <person name="Rey L."/>
            <person name="Imperial J."/>
        </authorList>
    </citation>
    <scope>NUCLEOTIDE SEQUENCE [LARGE SCALE GENOMIC DNA]</scope>
    <source>
        <strain evidence="3 4">Lmie10</strain>
    </source>
</reference>
<name>A0A5N7N6M5_9HYPH</name>
<dbReference type="InterPro" id="IPR011109">
    <property type="entry name" value="DNA_bind_recombinase_dom"/>
</dbReference>
<sequence>MRPDRIFGTATAQSPRDLPMTNARLRAVLYARYSSDLQNERSIDDQIALCRIYAEREGYTVTKVYSDKAKSGATLFDRDGLIELIADAKKRLFDMVVVESLDRLSRDQEDLAAVYKRLEFAEVEIRTLNEGKATSVHVGLRGLVGHLFLRDLGAKVRRGHTGRVKEGKIPGKVAYGYRAVVGKPGEREIDPDQAQVIRRIFEEYADGKSPIAIAEDLNREGIPGHNGKPWQWPRLTGGPRALLTNRIYLGEIHWNNWRNVRNPDTGKVNKRPTAPEERVVVKVPHLRIILDELFEEAQAVRIARGKKQKIPPKGQRRPWQRNGSLLAGLLRCETCGSSMVRGQGDRGGRPRVICTSAKVGGCQHTKSYDEQMLESVVLNGLHTQLADERLINEFVQAYHSERAVAERAARADLEGTKRRLTEIEAGMMRLVGFLEKGTMAEDIIASRMKDLETERAALRERERLALEATNIVELHPKAIERYRQAIATLQEDLASGRRPESRAAFRNLVDHVLVKPTEKRAPYEVTIFGRLGALLGLDLYPAKRTPREILVFCH</sequence>
<proteinExistence type="predicted"/>
<protein>
    <submittedName>
        <fullName evidence="3">Recombinase family protein</fullName>
    </submittedName>
</protein>
<dbReference type="PANTHER" id="PTHR30461">
    <property type="entry name" value="DNA-INVERTASE FROM LAMBDOID PROPHAGE"/>
    <property type="match status" value="1"/>
</dbReference>
<accession>A0A5N7N6M5</accession>
<dbReference type="InterPro" id="IPR036162">
    <property type="entry name" value="Resolvase-like_N_sf"/>
</dbReference>
<dbReference type="InterPro" id="IPR025827">
    <property type="entry name" value="Zn_ribbon_recom_dom"/>
</dbReference>
<dbReference type="OrthoDB" id="9791494at2"/>
<dbReference type="CDD" id="cd00338">
    <property type="entry name" value="Ser_Recombinase"/>
    <property type="match status" value="1"/>
</dbReference>